<protein>
    <submittedName>
        <fullName evidence="3">Uncharacterized protein</fullName>
    </submittedName>
</protein>
<proteinExistence type="predicted"/>
<keyword evidence="2" id="KW-0472">Membrane</keyword>
<dbReference type="EMBL" id="PDCK01000045">
    <property type="protein sequence ID" value="PRQ20231.1"/>
    <property type="molecule type" value="Genomic_DNA"/>
</dbReference>
<keyword evidence="2" id="KW-1133">Transmembrane helix</keyword>
<reference evidence="3 4" key="1">
    <citation type="journal article" date="2018" name="Nat. Genet.">
        <title>The Rosa genome provides new insights in the design of modern roses.</title>
        <authorList>
            <person name="Bendahmane M."/>
        </authorList>
    </citation>
    <scope>NUCLEOTIDE SEQUENCE [LARGE SCALE GENOMIC DNA]</scope>
    <source>
        <strain evidence="4">cv. Old Blush</strain>
    </source>
</reference>
<evidence type="ECO:0000256" key="2">
    <source>
        <dbReference type="SAM" id="Phobius"/>
    </source>
</evidence>
<sequence length="177" mass="19505">MDISYLIYFLFFSLYSLSLHCAVLSLSLSTAQSSWRRLHSLRSDPKSSKRSSNSLSNPKSSLPFLSPPPTLLSSNPRRSTCRTSLHFDALPPPTPPPTMSTPPNLLRNTRNQSTTIRQSGVLLQAKQQSAGEETCGRTYGSPLFSQFQVFWDSKLGAFSPIALVLGRFGCASLNVSY</sequence>
<gene>
    <name evidence="3" type="ORF">RchiOBHm_Chr7g0225881</name>
</gene>
<dbReference type="AlphaFoldDB" id="A0A2P6PE75"/>
<dbReference type="Proteomes" id="UP000238479">
    <property type="component" value="Chromosome 7"/>
</dbReference>
<keyword evidence="2" id="KW-0812">Transmembrane</keyword>
<keyword evidence="4" id="KW-1185">Reference proteome</keyword>
<dbReference type="Gramene" id="PRQ20231">
    <property type="protein sequence ID" value="PRQ20231"/>
    <property type="gene ID" value="RchiOBHm_Chr7g0225881"/>
</dbReference>
<accession>A0A2P6PE75</accession>
<evidence type="ECO:0000313" key="4">
    <source>
        <dbReference type="Proteomes" id="UP000238479"/>
    </source>
</evidence>
<evidence type="ECO:0000256" key="1">
    <source>
        <dbReference type="SAM" id="MobiDB-lite"/>
    </source>
</evidence>
<feature type="compositionally biased region" description="Low complexity" evidence="1">
    <location>
        <begin position="50"/>
        <end position="64"/>
    </location>
</feature>
<feature type="transmembrane region" description="Helical" evidence="2">
    <location>
        <begin position="6"/>
        <end position="28"/>
    </location>
</feature>
<feature type="compositionally biased region" description="Pro residues" evidence="1">
    <location>
        <begin position="90"/>
        <end position="100"/>
    </location>
</feature>
<comment type="caution">
    <text evidence="3">The sequence shown here is derived from an EMBL/GenBank/DDBJ whole genome shotgun (WGS) entry which is preliminary data.</text>
</comment>
<evidence type="ECO:0000313" key="3">
    <source>
        <dbReference type="EMBL" id="PRQ20231.1"/>
    </source>
</evidence>
<name>A0A2P6PE75_ROSCH</name>
<feature type="region of interest" description="Disordered" evidence="1">
    <location>
        <begin position="41"/>
        <end position="104"/>
    </location>
</feature>
<organism evidence="3 4">
    <name type="scientific">Rosa chinensis</name>
    <name type="common">China rose</name>
    <dbReference type="NCBI Taxonomy" id="74649"/>
    <lineage>
        <taxon>Eukaryota</taxon>
        <taxon>Viridiplantae</taxon>
        <taxon>Streptophyta</taxon>
        <taxon>Embryophyta</taxon>
        <taxon>Tracheophyta</taxon>
        <taxon>Spermatophyta</taxon>
        <taxon>Magnoliopsida</taxon>
        <taxon>eudicotyledons</taxon>
        <taxon>Gunneridae</taxon>
        <taxon>Pentapetalae</taxon>
        <taxon>rosids</taxon>
        <taxon>fabids</taxon>
        <taxon>Rosales</taxon>
        <taxon>Rosaceae</taxon>
        <taxon>Rosoideae</taxon>
        <taxon>Rosoideae incertae sedis</taxon>
        <taxon>Rosa</taxon>
    </lineage>
</organism>